<dbReference type="PANTHER" id="PTHR43687:SF4">
    <property type="entry name" value="BLR5484 PROTEIN"/>
    <property type="match status" value="1"/>
</dbReference>
<dbReference type="SUPFAM" id="SSF54862">
    <property type="entry name" value="4Fe-4S ferredoxins"/>
    <property type="match status" value="1"/>
</dbReference>
<evidence type="ECO:0000313" key="7">
    <source>
        <dbReference type="Proteomes" id="UP000186102"/>
    </source>
</evidence>
<accession>A0A1Q8QZ65</accession>
<dbReference type="PROSITE" id="PS00198">
    <property type="entry name" value="4FE4S_FER_1"/>
    <property type="match status" value="1"/>
</dbReference>
<dbReference type="GO" id="GO:0051539">
    <property type="term" value="F:4 iron, 4 sulfur cluster binding"/>
    <property type="evidence" value="ECO:0007669"/>
    <property type="project" value="UniProtKB-KW"/>
</dbReference>
<feature type="domain" description="4Fe-4S ferredoxin-type" evidence="5">
    <location>
        <begin position="37"/>
        <end position="67"/>
    </location>
</feature>
<dbReference type="GO" id="GO:0046872">
    <property type="term" value="F:metal ion binding"/>
    <property type="evidence" value="ECO:0007669"/>
    <property type="project" value="UniProtKB-KW"/>
</dbReference>
<dbReference type="InterPro" id="IPR050572">
    <property type="entry name" value="Fe-S_Ferredoxin"/>
</dbReference>
<feature type="domain" description="4Fe-4S ferredoxin-type" evidence="5">
    <location>
        <begin position="7"/>
        <end position="36"/>
    </location>
</feature>
<keyword evidence="3" id="KW-0408">Iron</keyword>
<protein>
    <submittedName>
        <fullName evidence="6">Putative 2-oxoglutarate oxidoreductase, delta subunit</fullName>
    </submittedName>
</protein>
<dbReference type="Pfam" id="PF13237">
    <property type="entry name" value="Fer4_10"/>
    <property type="match status" value="1"/>
</dbReference>
<dbReference type="InterPro" id="IPR017900">
    <property type="entry name" value="4Fe4S_Fe_S_CS"/>
</dbReference>
<name>A0A1Q8QZ65_9FIRM</name>
<evidence type="ECO:0000256" key="2">
    <source>
        <dbReference type="ARBA" id="ARBA00022723"/>
    </source>
</evidence>
<evidence type="ECO:0000256" key="4">
    <source>
        <dbReference type="ARBA" id="ARBA00023014"/>
    </source>
</evidence>
<evidence type="ECO:0000313" key="6">
    <source>
        <dbReference type="EMBL" id="OLN32643.1"/>
    </source>
</evidence>
<dbReference type="PROSITE" id="PS51379">
    <property type="entry name" value="4FE4S_FER_2"/>
    <property type="match status" value="2"/>
</dbReference>
<dbReference type="InterPro" id="IPR017896">
    <property type="entry name" value="4Fe4S_Fe-S-bd"/>
</dbReference>
<dbReference type="AlphaFoldDB" id="A0A1Q8QZ65"/>
<keyword evidence="4" id="KW-0411">Iron-sulfur</keyword>
<comment type="caution">
    <text evidence="6">The sequence shown here is derived from an EMBL/GenBank/DDBJ whole genome shotgun (WGS) entry which is preliminary data.</text>
</comment>
<dbReference type="PANTHER" id="PTHR43687">
    <property type="entry name" value="ADENYLYLSULFATE REDUCTASE, BETA SUBUNIT"/>
    <property type="match status" value="1"/>
</dbReference>
<dbReference type="EMBL" id="MLBF01000007">
    <property type="protein sequence ID" value="OLN32643.1"/>
    <property type="molecule type" value="Genomic_DNA"/>
</dbReference>
<organism evidence="6 7">
    <name type="scientific">Desulfosporosinus metallidurans</name>
    <dbReference type="NCBI Taxonomy" id="1888891"/>
    <lineage>
        <taxon>Bacteria</taxon>
        <taxon>Bacillati</taxon>
        <taxon>Bacillota</taxon>
        <taxon>Clostridia</taxon>
        <taxon>Eubacteriales</taxon>
        <taxon>Desulfitobacteriaceae</taxon>
        <taxon>Desulfosporosinus</taxon>
    </lineage>
</organism>
<evidence type="ECO:0000259" key="5">
    <source>
        <dbReference type="PROSITE" id="PS51379"/>
    </source>
</evidence>
<dbReference type="Proteomes" id="UP000186102">
    <property type="component" value="Unassembled WGS sequence"/>
</dbReference>
<sequence length="68" mass="7532">MSQVINVVILIDPIRCKKCGLCQAFCPQKVYTLAKDGTPLVTSPEKCTNCRLCDLRCPDFAITLEVLT</sequence>
<keyword evidence="7" id="KW-1185">Reference proteome</keyword>
<dbReference type="OrthoDB" id="9804603at2"/>
<gene>
    <name evidence="6" type="ORF">DSOL_1394</name>
</gene>
<evidence type="ECO:0000256" key="1">
    <source>
        <dbReference type="ARBA" id="ARBA00022485"/>
    </source>
</evidence>
<reference evidence="6 7" key="1">
    <citation type="submission" date="2016-09" db="EMBL/GenBank/DDBJ databases">
        <title>Complete genome of Desulfosporosinus sp. OL.</title>
        <authorList>
            <person name="Mardanov A."/>
            <person name="Beletsky A."/>
            <person name="Panova A."/>
            <person name="Karnachuk O."/>
            <person name="Ravin N."/>
        </authorList>
    </citation>
    <scope>NUCLEOTIDE SEQUENCE [LARGE SCALE GENOMIC DNA]</scope>
    <source>
        <strain evidence="6 7">OL</strain>
    </source>
</reference>
<evidence type="ECO:0000256" key="3">
    <source>
        <dbReference type="ARBA" id="ARBA00023004"/>
    </source>
</evidence>
<dbReference type="Gene3D" id="3.30.70.20">
    <property type="match status" value="1"/>
</dbReference>
<dbReference type="STRING" id="1888891.DSOL_1394"/>
<keyword evidence="2" id="KW-0479">Metal-binding</keyword>
<keyword evidence="1" id="KW-0004">4Fe-4S</keyword>
<dbReference type="RefSeq" id="WP_075364119.1">
    <property type="nucleotide sequence ID" value="NZ_MLBF01000007.1"/>
</dbReference>
<proteinExistence type="predicted"/>